<evidence type="ECO:0000256" key="8">
    <source>
        <dbReference type="ARBA" id="ARBA00049348"/>
    </source>
</evidence>
<protein>
    <recommendedName>
        <fullName evidence="9">Methylated-DNA--protein-cysteine methyltransferase</fullName>
        <ecNumber evidence="9">2.1.1.63</ecNumber>
    </recommendedName>
    <alternativeName>
        <fullName evidence="9">6-O-methylguanine-DNA methyltransferase</fullName>
        <shortName evidence="9">MGMT</shortName>
    </alternativeName>
    <alternativeName>
        <fullName evidence="9">O-6-methylguanine-DNA-alkyltransferase</fullName>
    </alternativeName>
</protein>
<keyword evidence="7 9" id="KW-0234">DNA repair</keyword>
<feature type="compositionally biased region" description="Gly residues" evidence="10">
    <location>
        <begin position="180"/>
        <end position="192"/>
    </location>
</feature>
<dbReference type="KEGG" id="bsb:Bresu_0962"/>
<dbReference type="InterPro" id="IPR036631">
    <property type="entry name" value="MGMT_N_sf"/>
</dbReference>
<dbReference type="InParanoid" id="D9QN74"/>
<dbReference type="OrthoDB" id="9802228at2"/>
<dbReference type="GO" id="GO:0003908">
    <property type="term" value="F:methylated-DNA-[protein]-cysteine S-methyltransferase activity"/>
    <property type="evidence" value="ECO:0007669"/>
    <property type="project" value="UniProtKB-UniRule"/>
</dbReference>
<keyword evidence="3 9" id="KW-0963">Cytoplasm</keyword>
<dbReference type="HOGENOM" id="CLU_000445_52_2_5"/>
<dbReference type="FunCoup" id="D9QN74">
    <property type="interactions" value="102"/>
</dbReference>
<dbReference type="InterPro" id="IPR036388">
    <property type="entry name" value="WH-like_DNA-bd_sf"/>
</dbReference>
<dbReference type="Gene3D" id="1.10.10.10">
    <property type="entry name" value="Winged helix-like DNA-binding domain superfamily/Winged helix DNA-binding domain"/>
    <property type="match status" value="1"/>
</dbReference>
<keyword evidence="5 9" id="KW-0808">Transferase</keyword>
<dbReference type="BioCyc" id="BSUB633149:G1GM8-962-MONOMER"/>
<dbReference type="CDD" id="cd06445">
    <property type="entry name" value="ATase"/>
    <property type="match status" value="1"/>
</dbReference>
<evidence type="ECO:0000259" key="11">
    <source>
        <dbReference type="Pfam" id="PF01035"/>
    </source>
</evidence>
<dbReference type="Pfam" id="PF01035">
    <property type="entry name" value="DNA_binding_1"/>
    <property type="match status" value="1"/>
</dbReference>
<dbReference type="SUPFAM" id="SSF53155">
    <property type="entry name" value="Methylated DNA-protein cysteine methyltransferase domain"/>
    <property type="match status" value="1"/>
</dbReference>
<evidence type="ECO:0000256" key="3">
    <source>
        <dbReference type="ARBA" id="ARBA00022490"/>
    </source>
</evidence>
<evidence type="ECO:0000256" key="9">
    <source>
        <dbReference type="HAMAP-Rule" id="MF_00772"/>
    </source>
</evidence>
<dbReference type="FunFam" id="1.10.10.10:FF:000214">
    <property type="entry name" value="Methylated-DNA--protein-cysteine methyltransferase"/>
    <property type="match status" value="1"/>
</dbReference>
<dbReference type="GO" id="GO:0032259">
    <property type="term" value="P:methylation"/>
    <property type="evidence" value="ECO:0007669"/>
    <property type="project" value="UniProtKB-KW"/>
</dbReference>
<comment type="catalytic activity">
    <reaction evidence="8 9">
        <text>a 6-O-methyl-2'-deoxyguanosine in DNA + L-cysteinyl-[protein] = S-methyl-L-cysteinyl-[protein] + a 2'-deoxyguanosine in DNA</text>
        <dbReference type="Rhea" id="RHEA:24000"/>
        <dbReference type="Rhea" id="RHEA-COMP:10131"/>
        <dbReference type="Rhea" id="RHEA-COMP:10132"/>
        <dbReference type="Rhea" id="RHEA-COMP:11367"/>
        <dbReference type="Rhea" id="RHEA-COMP:11368"/>
        <dbReference type="ChEBI" id="CHEBI:29950"/>
        <dbReference type="ChEBI" id="CHEBI:82612"/>
        <dbReference type="ChEBI" id="CHEBI:85445"/>
        <dbReference type="ChEBI" id="CHEBI:85448"/>
        <dbReference type="EC" id="2.1.1.63"/>
    </reaction>
</comment>
<comment type="function">
    <text evidence="9">Involved in the cellular defense against the biological effects of O6-methylguanine (O6-MeG) and O4-methylthymine (O4-MeT) in DNA. Repairs the methylated nucleobase in DNA by stoichiometrically transferring the methyl group to a cysteine residue in the enzyme. This is a suicide reaction: the enzyme is irreversibly inactivated.</text>
</comment>
<dbReference type="GO" id="GO:0006307">
    <property type="term" value="P:DNA alkylation repair"/>
    <property type="evidence" value="ECO:0007669"/>
    <property type="project" value="UniProtKB-UniRule"/>
</dbReference>
<dbReference type="PROSITE" id="PS00374">
    <property type="entry name" value="MGMT"/>
    <property type="match status" value="1"/>
</dbReference>
<keyword evidence="6 9" id="KW-0227">DNA damage</keyword>
<evidence type="ECO:0000256" key="6">
    <source>
        <dbReference type="ARBA" id="ARBA00022763"/>
    </source>
</evidence>
<dbReference type="SUPFAM" id="SSF46767">
    <property type="entry name" value="Methylated DNA-protein cysteine methyltransferase, C-terminal domain"/>
    <property type="match status" value="1"/>
</dbReference>
<gene>
    <name evidence="12" type="ordered locus">Bresu_0962</name>
</gene>
<dbReference type="HAMAP" id="MF_00772">
    <property type="entry name" value="OGT"/>
    <property type="match status" value="1"/>
</dbReference>
<dbReference type="InterPro" id="IPR036217">
    <property type="entry name" value="MethylDNA_cys_MeTrfase_DNAb"/>
</dbReference>
<dbReference type="AlphaFoldDB" id="D9QN74"/>
<dbReference type="STRING" id="633149.Bresu_0962"/>
<name>D9QN74_BRESC</name>
<dbReference type="PANTHER" id="PTHR10815:SF5">
    <property type="entry name" value="METHYLATED-DNA--PROTEIN-CYSTEINE METHYLTRANSFERASE"/>
    <property type="match status" value="1"/>
</dbReference>
<evidence type="ECO:0000256" key="2">
    <source>
        <dbReference type="ARBA" id="ARBA00008711"/>
    </source>
</evidence>
<sequence>MKNAQPETLTLTLTLDRIATPVGEVLLVTDADGAVRALDFVDFEPRMMRLLGRHAPAATLVPGRTPEAVRGAVERYFAGDARALDGLVVKTAGTAFQTAVWAALRAIPAGQTRSYGQLAAAVGSPKAVRAAGLANGQNPVALIVPCHRVIGANGTLTGYAGGLERKRWLLAHEGVQSSPVGGGGPRSGGGGRTRTPSLR</sequence>
<keyword evidence="13" id="KW-1185">Reference proteome</keyword>
<evidence type="ECO:0000256" key="1">
    <source>
        <dbReference type="ARBA" id="ARBA00001286"/>
    </source>
</evidence>
<feature type="domain" description="Methylated-DNA-[protein]-cysteine S-methyltransferase DNA binding" evidence="11">
    <location>
        <begin position="95"/>
        <end position="175"/>
    </location>
</feature>
<dbReference type="InterPro" id="IPR001497">
    <property type="entry name" value="MethylDNA_cys_MeTrfase_AS"/>
</dbReference>
<comment type="miscellaneous">
    <text evidence="9">This enzyme catalyzes only one turnover and therefore is not strictly catalytic. According to one definition, an enzyme is a biocatalyst that acts repeatedly and over many reaction cycles.</text>
</comment>
<reference evidence="13" key="1">
    <citation type="journal article" date="2011" name="J. Bacteriol.">
        <title>Genome sequences of eight morphologically diverse alphaproteobacteria.</title>
        <authorList>
            <consortium name="US DOE Joint Genome Institute"/>
            <person name="Brown P.J."/>
            <person name="Kysela D.T."/>
            <person name="Buechlein A."/>
            <person name="Hemmerich C."/>
            <person name="Brun Y.V."/>
        </authorList>
    </citation>
    <scope>NUCLEOTIDE SEQUENCE [LARGE SCALE GENOMIC DNA]</scope>
    <source>
        <strain evidence="13">ATCC 15264 / DSM 4735 / LMG 14903 / NBRC 16000 / CB 81</strain>
    </source>
</reference>
<dbReference type="GO" id="GO:0005737">
    <property type="term" value="C:cytoplasm"/>
    <property type="evidence" value="ECO:0007669"/>
    <property type="project" value="UniProtKB-SubCell"/>
</dbReference>
<dbReference type="RefSeq" id="WP_013268378.1">
    <property type="nucleotide sequence ID" value="NC_014375.1"/>
</dbReference>
<evidence type="ECO:0000256" key="7">
    <source>
        <dbReference type="ARBA" id="ARBA00023204"/>
    </source>
</evidence>
<dbReference type="PANTHER" id="PTHR10815">
    <property type="entry name" value="METHYLATED-DNA--PROTEIN-CYSTEINE METHYLTRANSFERASE"/>
    <property type="match status" value="1"/>
</dbReference>
<proteinExistence type="inferred from homology"/>
<evidence type="ECO:0000256" key="10">
    <source>
        <dbReference type="SAM" id="MobiDB-lite"/>
    </source>
</evidence>
<evidence type="ECO:0000256" key="4">
    <source>
        <dbReference type="ARBA" id="ARBA00022603"/>
    </source>
</evidence>
<comment type="catalytic activity">
    <reaction evidence="1 9">
        <text>a 4-O-methyl-thymidine in DNA + L-cysteinyl-[protein] = a thymidine in DNA + S-methyl-L-cysteinyl-[protein]</text>
        <dbReference type="Rhea" id="RHEA:53428"/>
        <dbReference type="Rhea" id="RHEA-COMP:10131"/>
        <dbReference type="Rhea" id="RHEA-COMP:10132"/>
        <dbReference type="Rhea" id="RHEA-COMP:13555"/>
        <dbReference type="Rhea" id="RHEA-COMP:13556"/>
        <dbReference type="ChEBI" id="CHEBI:29950"/>
        <dbReference type="ChEBI" id="CHEBI:82612"/>
        <dbReference type="ChEBI" id="CHEBI:137386"/>
        <dbReference type="ChEBI" id="CHEBI:137387"/>
        <dbReference type="EC" id="2.1.1.63"/>
    </reaction>
</comment>
<evidence type="ECO:0000313" key="12">
    <source>
        <dbReference type="EMBL" id="ADL00275.1"/>
    </source>
</evidence>
<dbReference type="NCBIfam" id="TIGR00589">
    <property type="entry name" value="ogt"/>
    <property type="match status" value="1"/>
</dbReference>
<evidence type="ECO:0000313" key="13">
    <source>
        <dbReference type="Proteomes" id="UP000002696"/>
    </source>
</evidence>
<feature type="active site" description="Nucleophile; methyl group acceptor" evidence="9">
    <location>
        <position position="146"/>
    </location>
</feature>
<keyword evidence="4 9" id="KW-0489">Methyltransferase</keyword>
<comment type="similarity">
    <text evidence="2 9">Belongs to the MGMT family.</text>
</comment>
<evidence type="ECO:0000256" key="5">
    <source>
        <dbReference type="ARBA" id="ARBA00022679"/>
    </source>
</evidence>
<accession>D9QN74</accession>
<dbReference type="EMBL" id="CP002102">
    <property type="protein sequence ID" value="ADL00275.1"/>
    <property type="molecule type" value="Genomic_DNA"/>
</dbReference>
<dbReference type="eggNOG" id="COG0350">
    <property type="taxonomic scope" value="Bacteria"/>
</dbReference>
<dbReference type="InterPro" id="IPR014048">
    <property type="entry name" value="MethylDNA_cys_MeTrfase_DNA-bd"/>
</dbReference>
<dbReference type="InterPro" id="IPR023546">
    <property type="entry name" value="MGMT"/>
</dbReference>
<organism evidence="12 13">
    <name type="scientific">Brevundimonas subvibrioides (strain ATCC 15264 / DSM 4735 / LMG 14903 / NBRC 16000 / CB 81)</name>
    <name type="common">Caulobacter subvibrioides</name>
    <dbReference type="NCBI Taxonomy" id="633149"/>
    <lineage>
        <taxon>Bacteria</taxon>
        <taxon>Pseudomonadati</taxon>
        <taxon>Pseudomonadota</taxon>
        <taxon>Alphaproteobacteria</taxon>
        <taxon>Caulobacterales</taxon>
        <taxon>Caulobacteraceae</taxon>
        <taxon>Brevundimonas</taxon>
    </lineage>
</organism>
<dbReference type="Proteomes" id="UP000002696">
    <property type="component" value="Chromosome"/>
</dbReference>
<comment type="subcellular location">
    <subcellularLocation>
        <location evidence="9">Cytoplasm</location>
    </subcellularLocation>
</comment>
<feature type="region of interest" description="Disordered" evidence="10">
    <location>
        <begin position="175"/>
        <end position="199"/>
    </location>
</feature>
<dbReference type="EC" id="2.1.1.63" evidence="9"/>